<feature type="compositionally biased region" description="Low complexity" evidence="1">
    <location>
        <begin position="410"/>
        <end position="424"/>
    </location>
</feature>
<dbReference type="InParanoid" id="A0A0Q9WCJ7"/>
<dbReference type="KEGG" id="dvi:26531703"/>
<name>A0A0Q9WCJ7_DROVI</name>
<evidence type="ECO:0000256" key="1">
    <source>
        <dbReference type="SAM" id="MobiDB-lite"/>
    </source>
</evidence>
<evidence type="ECO:0000313" key="4">
    <source>
        <dbReference type="Proteomes" id="UP000008792"/>
    </source>
</evidence>
<feature type="compositionally biased region" description="Basic and acidic residues" evidence="1">
    <location>
        <begin position="335"/>
        <end position="346"/>
    </location>
</feature>
<feature type="compositionally biased region" description="Basic and acidic residues" evidence="1">
    <location>
        <begin position="224"/>
        <end position="240"/>
    </location>
</feature>
<dbReference type="OrthoDB" id="7869492at2759"/>
<reference evidence="3 4" key="1">
    <citation type="journal article" date="2007" name="Nature">
        <title>Evolution of genes and genomes on the Drosophila phylogeny.</title>
        <authorList>
            <consortium name="Drosophila 12 Genomes Consortium"/>
            <person name="Clark A.G."/>
            <person name="Eisen M.B."/>
            <person name="Smith D.R."/>
            <person name="Bergman C.M."/>
            <person name="Oliver B."/>
            <person name="Markow T.A."/>
            <person name="Kaufman T.C."/>
            <person name="Kellis M."/>
            <person name="Gelbart W."/>
            <person name="Iyer V.N."/>
            <person name="Pollard D.A."/>
            <person name="Sackton T.B."/>
            <person name="Larracuente A.M."/>
            <person name="Singh N.D."/>
            <person name="Abad J.P."/>
            <person name="Abt D.N."/>
            <person name="Adryan B."/>
            <person name="Aguade M."/>
            <person name="Akashi H."/>
            <person name="Anderson W.W."/>
            <person name="Aquadro C.F."/>
            <person name="Ardell D.H."/>
            <person name="Arguello R."/>
            <person name="Artieri C.G."/>
            <person name="Barbash D.A."/>
            <person name="Barker D."/>
            <person name="Barsanti P."/>
            <person name="Batterham P."/>
            <person name="Batzoglou S."/>
            <person name="Begun D."/>
            <person name="Bhutkar A."/>
            <person name="Blanco E."/>
            <person name="Bosak S.A."/>
            <person name="Bradley R.K."/>
            <person name="Brand A.D."/>
            <person name="Brent M.R."/>
            <person name="Brooks A.N."/>
            <person name="Brown R.H."/>
            <person name="Butlin R.K."/>
            <person name="Caggese C."/>
            <person name="Calvi B.R."/>
            <person name="Bernardo de Carvalho A."/>
            <person name="Caspi A."/>
            <person name="Castrezana S."/>
            <person name="Celniker S.E."/>
            <person name="Chang J.L."/>
            <person name="Chapple C."/>
            <person name="Chatterji S."/>
            <person name="Chinwalla A."/>
            <person name="Civetta A."/>
            <person name="Clifton S.W."/>
            <person name="Comeron J.M."/>
            <person name="Costello J.C."/>
            <person name="Coyne J.A."/>
            <person name="Daub J."/>
            <person name="David R.G."/>
            <person name="Delcher A.L."/>
            <person name="Delehaunty K."/>
            <person name="Do C.B."/>
            <person name="Ebling H."/>
            <person name="Edwards K."/>
            <person name="Eickbush T."/>
            <person name="Evans J.D."/>
            <person name="Filipski A."/>
            <person name="Findeiss S."/>
            <person name="Freyhult E."/>
            <person name="Fulton L."/>
            <person name="Fulton R."/>
            <person name="Garcia A.C."/>
            <person name="Gardiner A."/>
            <person name="Garfield D.A."/>
            <person name="Garvin B.E."/>
            <person name="Gibson G."/>
            <person name="Gilbert D."/>
            <person name="Gnerre S."/>
            <person name="Godfrey J."/>
            <person name="Good R."/>
            <person name="Gotea V."/>
            <person name="Gravely B."/>
            <person name="Greenberg A.J."/>
            <person name="Griffiths-Jones S."/>
            <person name="Gross S."/>
            <person name="Guigo R."/>
            <person name="Gustafson E.A."/>
            <person name="Haerty W."/>
            <person name="Hahn M.W."/>
            <person name="Halligan D.L."/>
            <person name="Halpern A.L."/>
            <person name="Halter G.M."/>
            <person name="Han M.V."/>
            <person name="Heger A."/>
            <person name="Hillier L."/>
            <person name="Hinrichs A.S."/>
            <person name="Holmes I."/>
            <person name="Hoskins R.A."/>
            <person name="Hubisz M.J."/>
            <person name="Hultmark D."/>
            <person name="Huntley M.A."/>
            <person name="Jaffe D.B."/>
            <person name="Jagadeeshan S."/>
            <person name="Jeck W.R."/>
            <person name="Johnson J."/>
            <person name="Jones C.D."/>
            <person name="Jordan W.C."/>
            <person name="Karpen G.H."/>
            <person name="Kataoka E."/>
            <person name="Keightley P.D."/>
            <person name="Kheradpour P."/>
            <person name="Kirkness E.F."/>
            <person name="Koerich L.B."/>
            <person name="Kristiansen K."/>
            <person name="Kudrna D."/>
            <person name="Kulathinal R.J."/>
            <person name="Kumar S."/>
            <person name="Kwok R."/>
            <person name="Lander E."/>
            <person name="Langley C.H."/>
            <person name="Lapoint R."/>
            <person name="Lazzaro B.P."/>
            <person name="Lee S.J."/>
            <person name="Levesque L."/>
            <person name="Li R."/>
            <person name="Lin C.F."/>
            <person name="Lin M.F."/>
            <person name="Lindblad-Toh K."/>
            <person name="Llopart A."/>
            <person name="Long M."/>
            <person name="Low L."/>
            <person name="Lozovsky E."/>
            <person name="Lu J."/>
            <person name="Luo M."/>
            <person name="Machado C.A."/>
            <person name="Makalowski W."/>
            <person name="Marzo M."/>
            <person name="Matsuda M."/>
            <person name="Matzkin L."/>
            <person name="McAllister B."/>
            <person name="McBride C.S."/>
            <person name="McKernan B."/>
            <person name="McKernan K."/>
            <person name="Mendez-Lago M."/>
            <person name="Minx P."/>
            <person name="Mollenhauer M.U."/>
            <person name="Montooth K."/>
            <person name="Mount S.M."/>
            <person name="Mu X."/>
            <person name="Myers E."/>
            <person name="Negre B."/>
            <person name="Newfeld S."/>
            <person name="Nielsen R."/>
            <person name="Noor M.A."/>
            <person name="O'Grady P."/>
            <person name="Pachter L."/>
            <person name="Papaceit M."/>
            <person name="Parisi M.J."/>
            <person name="Parisi M."/>
            <person name="Parts L."/>
            <person name="Pedersen J.S."/>
            <person name="Pesole G."/>
            <person name="Phillippy A.M."/>
            <person name="Ponting C.P."/>
            <person name="Pop M."/>
            <person name="Porcelli D."/>
            <person name="Powell J.R."/>
            <person name="Prohaska S."/>
            <person name="Pruitt K."/>
            <person name="Puig M."/>
            <person name="Quesneville H."/>
            <person name="Ram K.R."/>
            <person name="Rand D."/>
            <person name="Rasmussen M.D."/>
            <person name="Reed L.K."/>
            <person name="Reenan R."/>
            <person name="Reily A."/>
            <person name="Remington K.A."/>
            <person name="Rieger T.T."/>
            <person name="Ritchie M.G."/>
            <person name="Robin C."/>
            <person name="Rogers Y.H."/>
            <person name="Rohde C."/>
            <person name="Rozas J."/>
            <person name="Rubenfield M.J."/>
            <person name="Ruiz A."/>
            <person name="Russo S."/>
            <person name="Salzberg S.L."/>
            <person name="Sanchez-Gracia A."/>
            <person name="Saranga D.J."/>
            <person name="Sato H."/>
            <person name="Schaeffer S.W."/>
            <person name="Schatz M.C."/>
            <person name="Schlenke T."/>
            <person name="Schwartz R."/>
            <person name="Segarra C."/>
            <person name="Singh R.S."/>
            <person name="Sirot L."/>
            <person name="Sirota M."/>
            <person name="Sisneros N.B."/>
            <person name="Smith C.D."/>
            <person name="Smith T.F."/>
            <person name="Spieth J."/>
            <person name="Stage D.E."/>
            <person name="Stark A."/>
            <person name="Stephan W."/>
            <person name="Strausberg R.L."/>
            <person name="Strempel S."/>
            <person name="Sturgill D."/>
            <person name="Sutton G."/>
            <person name="Sutton G.G."/>
            <person name="Tao W."/>
            <person name="Teichmann S."/>
            <person name="Tobari Y.N."/>
            <person name="Tomimura Y."/>
            <person name="Tsolas J.M."/>
            <person name="Valente V.L."/>
            <person name="Venter E."/>
            <person name="Venter J.C."/>
            <person name="Vicario S."/>
            <person name="Vieira F.G."/>
            <person name="Vilella A.J."/>
            <person name="Villasante A."/>
            <person name="Walenz B."/>
            <person name="Wang J."/>
            <person name="Wasserman M."/>
            <person name="Watts T."/>
            <person name="Wilson D."/>
            <person name="Wilson R.K."/>
            <person name="Wing R.A."/>
            <person name="Wolfner M.F."/>
            <person name="Wong A."/>
            <person name="Wong G.K."/>
            <person name="Wu C.I."/>
            <person name="Wu G."/>
            <person name="Yamamoto D."/>
            <person name="Yang H.P."/>
            <person name="Yang S.P."/>
            <person name="Yorke J.A."/>
            <person name="Yoshida K."/>
            <person name="Zdobnov E."/>
            <person name="Zhang P."/>
            <person name="Zhang Y."/>
            <person name="Zimin A.V."/>
            <person name="Baldwin J."/>
            <person name="Abdouelleil A."/>
            <person name="Abdulkadir J."/>
            <person name="Abebe A."/>
            <person name="Abera B."/>
            <person name="Abreu J."/>
            <person name="Acer S.C."/>
            <person name="Aftuck L."/>
            <person name="Alexander A."/>
            <person name="An P."/>
            <person name="Anderson E."/>
            <person name="Anderson S."/>
            <person name="Arachi H."/>
            <person name="Azer M."/>
            <person name="Bachantsang P."/>
            <person name="Barry A."/>
            <person name="Bayul T."/>
            <person name="Berlin A."/>
            <person name="Bessette D."/>
            <person name="Bloom T."/>
            <person name="Blye J."/>
            <person name="Boguslavskiy L."/>
            <person name="Bonnet C."/>
            <person name="Boukhgalter B."/>
            <person name="Bourzgui I."/>
            <person name="Brown A."/>
            <person name="Cahill P."/>
            <person name="Channer S."/>
            <person name="Cheshatsang Y."/>
            <person name="Chuda L."/>
            <person name="Citroen M."/>
            <person name="Collymore A."/>
            <person name="Cooke P."/>
            <person name="Costello M."/>
            <person name="D'Aco K."/>
            <person name="Daza R."/>
            <person name="De Haan G."/>
            <person name="DeGray S."/>
            <person name="DeMaso C."/>
            <person name="Dhargay N."/>
            <person name="Dooley K."/>
            <person name="Dooley E."/>
            <person name="Doricent M."/>
            <person name="Dorje P."/>
            <person name="Dorjee K."/>
            <person name="Dupes A."/>
            <person name="Elong R."/>
            <person name="Falk J."/>
            <person name="Farina A."/>
            <person name="Faro S."/>
            <person name="Ferguson D."/>
            <person name="Fisher S."/>
            <person name="Foley C.D."/>
            <person name="Franke A."/>
            <person name="Friedrich D."/>
            <person name="Gadbois L."/>
            <person name="Gearin G."/>
            <person name="Gearin C.R."/>
            <person name="Giannoukos G."/>
            <person name="Goode T."/>
            <person name="Graham J."/>
            <person name="Grandbois E."/>
            <person name="Grewal S."/>
            <person name="Gyaltsen K."/>
            <person name="Hafez N."/>
            <person name="Hagos B."/>
            <person name="Hall J."/>
            <person name="Henson C."/>
            <person name="Hollinger A."/>
            <person name="Honan T."/>
            <person name="Huard M.D."/>
            <person name="Hughes L."/>
            <person name="Hurhula B."/>
            <person name="Husby M.E."/>
            <person name="Kamat A."/>
            <person name="Kanga B."/>
            <person name="Kashin S."/>
            <person name="Khazanovich D."/>
            <person name="Kisner P."/>
            <person name="Lance K."/>
            <person name="Lara M."/>
            <person name="Lee W."/>
            <person name="Lennon N."/>
            <person name="Letendre F."/>
            <person name="LeVine R."/>
            <person name="Lipovsky A."/>
            <person name="Liu X."/>
            <person name="Liu J."/>
            <person name="Liu S."/>
            <person name="Lokyitsang T."/>
            <person name="Lokyitsang Y."/>
            <person name="Lubonja R."/>
            <person name="Lui A."/>
            <person name="MacDonald P."/>
            <person name="Magnisalis V."/>
            <person name="Maru K."/>
            <person name="Matthews C."/>
            <person name="McCusker W."/>
            <person name="McDonough S."/>
            <person name="Mehta T."/>
            <person name="Meldrim J."/>
            <person name="Meneus L."/>
            <person name="Mihai O."/>
            <person name="Mihalev A."/>
            <person name="Mihova T."/>
            <person name="Mittelman R."/>
            <person name="Mlenga V."/>
            <person name="Montmayeur A."/>
            <person name="Mulrain L."/>
            <person name="Navidi A."/>
            <person name="Naylor J."/>
            <person name="Negash T."/>
            <person name="Nguyen T."/>
            <person name="Nguyen N."/>
            <person name="Nicol R."/>
            <person name="Norbu C."/>
            <person name="Norbu N."/>
            <person name="Novod N."/>
            <person name="O'Neill B."/>
            <person name="Osman S."/>
            <person name="Markiewicz E."/>
            <person name="Oyono O.L."/>
            <person name="Patti C."/>
            <person name="Phunkhang P."/>
            <person name="Pierre F."/>
            <person name="Priest M."/>
            <person name="Raghuraman S."/>
            <person name="Rege F."/>
            <person name="Reyes R."/>
            <person name="Rise C."/>
            <person name="Rogov P."/>
            <person name="Ross K."/>
            <person name="Ryan E."/>
            <person name="Settipalli S."/>
            <person name="Shea T."/>
            <person name="Sherpa N."/>
            <person name="Shi L."/>
            <person name="Shih D."/>
            <person name="Sparrow T."/>
            <person name="Spaulding J."/>
            <person name="Stalker J."/>
            <person name="Stange-Thomann N."/>
            <person name="Stavropoulos S."/>
            <person name="Stone C."/>
            <person name="Strader C."/>
            <person name="Tesfaye S."/>
            <person name="Thomson T."/>
            <person name="Thoulutsang Y."/>
            <person name="Thoulutsang D."/>
            <person name="Topham K."/>
            <person name="Topping I."/>
            <person name="Tsamla T."/>
            <person name="Vassiliev H."/>
            <person name="Vo A."/>
            <person name="Wangchuk T."/>
            <person name="Wangdi T."/>
            <person name="Weiand M."/>
            <person name="Wilkinson J."/>
            <person name="Wilson A."/>
            <person name="Yadav S."/>
            <person name="Young G."/>
            <person name="Yu Q."/>
            <person name="Zembek L."/>
            <person name="Zhong D."/>
            <person name="Zimmer A."/>
            <person name="Zwirko Z."/>
            <person name="Jaffe D.B."/>
            <person name="Alvarez P."/>
            <person name="Brockman W."/>
            <person name="Butler J."/>
            <person name="Chin C."/>
            <person name="Gnerre S."/>
            <person name="Grabherr M."/>
            <person name="Kleber M."/>
            <person name="Mauceli E."/>
            <person name="MacCallum I."/>
        </authorList>
    </citation>
    <scope>NUCLEOTIDE SEQUENCE [LARGE SCALE GENOMIC DNA]</scope>
    <source>
        <strain evidence="4">Tucson 15010-1051.87</strain>
    </source>
</reference>
<feature type="compositionally biased region" description="Polar residues" evidence="1">
    <location>
        <begin position="241"/>
        <end position="273"/>
    </location>
</feature>
<organism evidence="3 4">
    <name type="scientific">Drosophila virilis</name>
    <name type="common">Fruit fly</name>
    <dbReference type="NCBI Taxonomy" id="7244"/>
    <lineage>
        <taxon>Eukaryota</taxon>
        <taxon>Metazoa</taxon>
        <taxon>Ecdysozoa</taxon>
        <taxon>Arthropoda</taxon>
        <taxon>Hexapoda</taxon>
        <taxon>Insecta</taxon>
        <taxon>Pterygota</taxon>
        <taxon>Neoptera</taxon>
        <taxon>Endopterygota</taxon>
        <taxon>Diptera</taxon>
        <taxon>Brachycera</taxon>
        <taxon>Muscomorpha</taxon>
        <taxon>Ephydroidea</taxon>
        <taxon>Drosophilidae</taxon>
        <taxon>Drosophila</taxon>
    </lineage>
</organism>
<feature type="region of interest" description="Disordered" evidence="1">
    <location>
        <begin position="81"/>
        <end position="108"/>
    </location>
</feature>
<feature type="compositionally biased region" description="Basic residues" evidence="1">
    <location>
        <begin position="458"/>
        <end position="478"/>
    </location>
</feature>
<proteinExistence type="predicted"/>
<feature type="compositionally biased region" description="Basic and acidic residues" evidence="1">
    <location>
        <begin position="294"/>
        <end position="314"/>
    </location>
</feature>
<dbReference type="Proteomes" id="UP000008792">
    <property type="component" value="Unassembled WGS sequence"/>
</dbReference>
<dbReference type="AlphaFoldDB" id="A0A0Q9WCJ7"/>
<feature type="compositionally biased region" description="Basic and acidic residues" evidence="1">
    <location>
        <begin position="274"/>
        <end position="283"/>
    </location>
</feature>
<evidence type="ECO:0000256" key="2">
    <source>
        <dbReference type="SAM" id="SignalP"/>
    </source>
</evidence>
<dbReference type="STRING" id="7244.A0A0Q9WCJ7"/>
<evidence type="ECO:0000313" key="3">
    <source>
        <dbReference type="EMBL" id="KRF78555.1"/>
    </source>
</evidence>
<feature type="region of interest" description="Disordered" evidence="1">
    <location>
        <begin position="217"/>
        <end position="491"/>
    </location>
</feature>
<dbReference type="eggNOG" id="ENOG502SWQX">
    <property type="taxonomic scope" value="Eukaryota"/>
</dbReference>
<dbReference type="EMBL" id="CH940662">
    <property type="protein sequence ID" value="KRF78555.1"/>
    <property type="molecule type" value="Genomic_DNA"/>
</dbReference>
<keyword evidence="2" id="KW-0732">Signal</keyword>
<gene>
    <name evidence="3" type="primary">Dvir\GJ26933</name>
    <name evidence="3" type="ORF">Dvir_GJ26933</name>
</gene>
<keyword evidence="4" id="KW-1185">Reference proteome</keyword>
<feature type="chain" id="PRO_5006386677" evidence="2">
    <location>
        <begin position="19"/>
        <end position="529"/>
    </location>
</feature>
<protein>
    <submittedName>
        <fullName evidence="3">Uncharacterized protein</fullName>
    </submittedName>
</protein>
<accession>A0A0Q9WCJ7</accession>
<sequence>MLAKSFLLVLISLAASTAQFSQVPRKHWRRAAVHGAFNVDAYAYNKPMVNLVGHLPPPGQALPMGQLLEQLAQSSRLRALPKGQYRNLDREPSRLNGEPRQSAADFGGSLEPSALAALNSQLAKLQMNLSLDQANIYSHEFHVENKGNRKIVLINTLDEAKTESEQPLKEEPEQEQLQLGPLNVKLALPVLGEGEGVTQKVDSSKIVMNTEAISSMKAMQSEMEESKKTKGANDSKERANDATTIEMESTATATTAVEPGQQQHSETVVNAKQEQVERQKQKLGELQQKVKQAKAKEEMKTHQAGEMQQQKEKQLQQAHQLQMKSKKGQSVDDVAISKKRDRHNDNDAQANGMNMPPKPKPEPEPEIKPTAVGAGAGAADKPLGLASKPKSKRRQTQTKTKIPNGIDTKPNASSAAQSNAPTSTIRPASTDEKLTTATADVKAPAMAINSYSQATRRPILKKGNKIPSKGKGKRRGAQRRPSAAAADEQDIETTTNWWQILPYAEIRKFLNTIYDSMTDEADDERAQQI</sequence>
<feature type="signal peptide" evidence="2">
    <location>
        <begin position="1"/>
        <end position="18"/>
    </location>
</feature>